<reference evidence="1" key="2">
    <citation type="submission" date="2021-04" db="EMBL/GenBank/DDBJ databases">
        <authorList>
            <person name="Gilroy R."/>
        </authorList>
    </citation>
    <scope>NUCLEOTIDE SEQUENCE</scope>
    <source>
        <strain evidence="1">CHK196-3914</strain>
    </source>
</reference>
<reference evidence="1" key="1">
    <citation type="journal article" date="2021" name="PeerJ">
        <title>Extensive microbial diversity within the chicken gut microbiome revealed by metagenomics and culture.</title>
        <authorList>
            <person name="Gilroy R."/>
            <person name="Ravi A."/>
            <person name="Getino M."/>
            <person name="Pursley I."/>
            <person name="Horton D.L."/>
            <person name="Alikhan N.F."/>
            <person name="Baker D."/>
            <person name="Gharbi K."/>
            <person name="Hall N."/>
            <person name="Watson M."/>
            <person name="Adriaenssens E.M."/>
            <person name="Foster-Nyarko E."/>
            <person name="Jarju S."/>
            <person name="Secka A."/>
            <person name="Antonio M."/>
            <person name="Oren A."/>
            <person name="Chaudhuri R.R."/>
            <person name="La Ragione R."/>
            <person name="Hildebrand F."/>
            <person name="Pallen M.J."/>
        </authorList>
    </citation>
    <scope>NUCLEOTIDE SEQUENCE</scope>
    <source>
        <strain evidence="1">CHK196-3914</strain>
    </source>
</reference>
<organism evidence="1 2">
    <name type="scientific">Candidatus Mediterraneibacter stercoravium</name>
    <dbReference type="NCBI Taxonomy" id="2838685"/>
    <lineage>
        <taxon>Bacteria</taxon>
        <taxon>Bacillati</taxon>
        <taxon>Bacillota</taxon>
        <taxon>Clostridia</taxon>
        <taxon>Lachnospirales</taxon>
        <taxon>Lachnospiraceae</taxon>
        <taxon>Mediterraneibacter</taxon>
    </lineage>
</organism>
<proteinExistence type="predicted"/>
<gene>
    <name evidence="1" type="ORF">H9723_03025</name>
</gene>
<accession>A0A9D2G6Y5</accession>
<sequence length="60" mass="6790">MNGRDQELINRYIYQVVRRLPRDQRGEVSLELQELIGDMLEAGASAEEVLSKLGDPAKFA</sequence>
<feature type="non-terminal residue" evidence="1">
    <location>
        <position position="60"/>
    </location>
</feature>
<dbReference type="Proteomes" id="UP000824116">
    <property type="component" value="Unassembled WGS sequence"/>
</dbReference>
<evidence type="ECO:0000313" key="1">
    <source>
        <dbReference type="EMBL" id="HIZ74204.1"/>
    </source>
</evidence>
<evidence type="ECO:0000313" key="2">
    <source>
        <dbReference type="Proteomes" id="UP000824116"/>
    </source>
</evidence>
<dbReference type="Pfam" id="PF22564">
    <property type="entry name" value="HAAS"/>
    <property type="match status" value="1"/>
</dbReference>
<protein>
    <submittedName>
        <fullName evidence="1">Uncharacterized protein</fullName>
    </submittedName>
</protein>
<name>A0A9D2G6Y5_9FIRM</name>
<comment type="caution">
    <text evidence="1">The sequence shown here is derived from an EMBL/GenBank/DDBJ whole genome shotgun (WGS) entry which is preliminary data.</text>
</comment>
<dbReference type="AlphaFoldDB" id="A0A9D2G6Y5"/>
<dbReference type="EMBL" id="DXAY01000071">
    <property type="protein sequence ID" value="HIZ74204.1"/>
    <property type="molecule type" value="Genomic_DNA"/>
</dbReference>